<dbReference type="EMBL" id="CP111016">
    <property type="protein sequence ID" value="WAR04397.1"/>
    <property type="molecule type" value="Genomic_DNA"/>
</dbReference>
<dbReference type="SMART" id="SM00181">
    <property type="entry name" value="EGF"/>
    <property type="match status" value="7"/>
</dbReference>
<feature type="disulfide bond" evidence="4">
    <location>
        <begin position="390"/>
        <end position="417"/>
    </location>
</feature>
<evidence type="ECO:0000256" key="4">
    <source>
        <dbReference type="PROSITE-ProRule" id="PRU00302"/>
    </source>
</evidence>
<feature type="non-terminal residue" evidence="6">
    <location>
        <position position="864"/>
    </location>
</feature>
<feature type="domain" description="Sushi" evidence="5">
    <location>
        <begin position="362"/>
        <end position="419"/>
    </location>
</feature>
<dbReference type="Gene3D" id="2.10.70.10">
    <property type="entry name" value="Complement Module, domain 1"/>
    <property type="match status" value="9"/>
</dbReference>
<dbReference type="CDD" id="cd00033">
    <property type="entry name" value="CCP"/>
    <property type="match status" value="9"/>
</dbReference>
<evidence type="ECO:0000313" key="7">
    <source>
        <dbReference type="Proteomes" id="UP001164746"/>
    </source>
</evidence>
<evidence type="ECO:0000313" key="6">
    <source>
        <dbReference type="EMBL" id="WAR04397.1"/>
    </source>
</evidence>
<feature type="domain" description="Sushi" evidence="5">
    <location>
        <begin position="84"/>
        <end position="144"/>
    </location>
</feature>
<dbReference type="PANTHER" id="PTHR45656">
    <property type="entry name" value="PROTEIN CBR-CLEC-78"/>
    <property type="match status" value="1"/>
</dbReference>
<dbReference type="InterPro" id="IPR035976">
    <property type="entry name" value="Sushi/SCR/CCP_sf"/>
</dbReference>
<dbReference type="InterPro" id="IPR000742">
    <property type="entry name" value="EGF"/>
</dbReference>
<dbReference type="InterPro" id="IPR000436">
    <property type="entry name" value="Sushi_SCR_CCP_dom"/>
</dbReference>
<evidence type="ECO:0000256" key="2">
    <source>
        <dbReference type="ARBA" id="ARBA00022737"/>
    </source>
</evidence>
<feature type="disulfide bond" evidence="4">
    <location>
        <begin position="574"/>
        <end position="601"/>
    </location>
</feature>
<dbReference type="InterPro" id="IPR051277">
    <property type="entry name" value="SEZ6_CSMD_C4BPB_Regulators"/>
</dbReference>
<keyword evidence="2" id="KW-0677">Repeat</keyword>
<dbReference type="SUPFAM" id="SSF57535">
    <property type="entry name" value="Complement control module/SCR domain"/>
    <property type="match status" value="9"/>
</dbReference>
<evidence type="ECO:0000256" key="1">
    <source>
        <dbReference type="ARBA" id="ARBA00022729"/>
    </source>
</evidence>
<keyword evidence="7" id="KW-1185">Reference proteome</keyword>
<feature type="disulfide bond" evidence="4">
    <location>
        <begin position="689"/>
        <end position="716"/>
    </location>
</feature>
<comment type="caution">
    <text evidence="4">Lacks conserved residue(s) required for the propagation of feature annotation.</text>
</comment>
<evidence type="ECO:0000256" key="3">
    <source>
        <dbReference type="ARBA" id="ARBA00023157"/>
    </source>
</evidence>
<name>A0ABY7E601_MYAAR</name>
<dbReference type="Proteomes" id="UP001164746">
    <property type="component" value="Chromosome 5"/>
</dbReference>
<feature type="domain" description="Sushi" evidence="5">
    <location>
        <begin position="546"/>
        <end position="603"/>
    </location>
</feature>
<reference evidence="6" key="1">
    <citation type="submission" date="2022-11" db="EMBL/GenBank/DDBJ databases">
        <title>Centuries of genome instability and evolution in soft-shell clam transmissible cancer (bioRxiv).</title>
        <authorList>
            <person name="Hart S.F.M."/>
            <person name="Yonemitsu M.A."/>
            <person name="Giersch R.M."/>
            <person name="Beal B.F."/>
            <person name="Arriagada G."/>
            <person name="Davis B.W."/>
            <person name="Ostrander E.A."/>
            <person name="Goff S.P."/>
            <person name="Metzger M.J."/>
        </authorList>
    </citation>
    <scope>NUCLEOTIDE SEQUENCE</scope>
    <source>
        <strain evidence="6">MELC-2E11</strain>
        <tissue evidence="6">Siphon/mantle</tissue>
    </source>
</reference>
<feature type="domain" description="Sushi" evidence="5">
    <location>
        <begin position="180"/>
        <end position="237"/>
    </location>
</feature>
<dbReference type="Pfam" id="PF00084">
    <property type="entry name" value="Sushi"/>
    <property type="match status" value="9"/>
</dbReference>
<evidence type="ECO:0000259" key="5">
    <source>
        <dbReference type="PROSITE" id="PS50923"/>
    </source>
</evidence>
<dbReference type="SMART" id="SM00032">
    <property type="entry name" value="CCP"/>
    <property type="match status" value="9"/>
</dbReference>
<keyword evidence="1" id="KW-0732">Signal</keyword>
<dbReference type="PANTHER" id="PTHR45656:SF4">
    <property type="entry name" value="PROTEIN CBR-CLEC-78"/>
    <property type="match status" value="1"/>
</dbReference>
<feature type="domain" description="Sushi" evidence="5">
    <location>
        <begin position="661"/>
        <end position="718"/>
    </location>
</feature>
<dbReference type="PROSITE" id="PS50923">
    <property type="entry name" value="SUSHI"/>
    <property type="match status" value="6"/>
</dbReference>
<proteinExistence type="predicted"/>
<keyword evidence="3 4" id="KW-1015">Disulfide bond</keyword>
<accession>A0ABY7E601</accession>
<keyword evidence="4" id="KW-0768">Sushi</keyword>
<organism evidence="6 7">
    <name type="scientific">Mya arenaria</name>
    <name type="common">Soft-shell clam</name>
    <dbReference type="NCBI Taxonomy" id="6604"/>
    <lineage>
        <taxon>Eukaryota</taxon>
        <taxon>Metazoa</taxon>
        <taxon>Spiralia</taxon>
        <taxon>Lophotrochozoa</taxon>
        <taxon>Mollusca</taxon>
        <taxon>Bivalvia</taxon>
        <taxon>Autobranchia</taxon>
        <taxon>Heteroconchia</taxon>
        <taxon>Euheterodonta</taxon>
        <taxon>Imparidentia</taxon>
        <taxon>Neoheterodontei</taxon>
        <taxon>Myida</taxon>
        <taxon>Myoidea</taxon>
        <taxon>Myidae</taxon>
        <taxon>Mya</taxon>
    </lineage>
</organism>
<gene>
    <name evidence="6" type="ORF">MAR_019766</name>
</gene>
<feature type="domain" description="Sushi" evidence="5">
    <location>
        <begin position="739"/>
        <end position="806"/>
    </location>
</feature>
<sequence>MVVSGLGHDCKQAPDKCNDKWAECSSGTSVCKCKSGFTNVGGVCKSGLGGACDDDEDCSTLTNSECKDLMCACVDGYGGDICLLKCDTPIPTVEYGRTTGNIDEVPVVGASVTFVCYDNYEMQGVTTIKCGGDGKWSPQPECVPRLNEPCTNKCVDKYSECKGTCKCANGYHSIGDECFAECGSQPSIRNAKDWTDAATTSGTVLTVICQMNFFRVGPDTVTCEASEEWTTAPECVPGLGQVCSLTDKCYDPLAVCNGICICRSGFTNVNGMCLGDLGTDCDSDSKCADPNSWCNRNMLVCDCKDGYLHTSQTKTGGSCKGDDGGDCDSDADCYYTNSVCNADKCACNEGFTFSSILSRCQEDCPTLDDIANGSVTLSGYAFESTATYSCNPGFASSQTLTRTCRADSQWSGFAPKCTRDCGTPPNIMFMQAVDFDSTLLGSDATYGCRPGYILVGSATTTCLASGNGKECRANCYDEHASCTGNPTTCQCIENYVLDPADNMCRADFDGPCLVDEECFHQHTVCTDAVCQCDSTQYVRRADKCVIECGVLENPAHGSVETTGNEPGAVATFSCEPGYTLEGQTQLGCGSDRIWNGDFPTCSKNCPILLAPMNGIVTQPDPAYNALEATFSCLPNYWLSGENVLVCLVSGEWNSDSPTCQPNCPMLTPPANSLVIHSGLTPGSTATYVCNPLYTLAGSSTRECSETSMWSGLEPSCLGVLPLIRVVLDTNCGMVVKIENACRIQHGPDQSPHVLQEIDVPDNMRVSYSEDGSVVTFSCRNGYRLVGPESSTCSDNSWDGQQPLCLKECTLRNIPHAMVSGPYPPYVGQSITVDCSDRYSLVGPSQLVCTSDGTFDKDDSISCVR</sequence>
<protein>
    <submittedName>
        <fullName evidence="6">SVEP1-like protein</fullName>
    </submittedName>
</protein>